<gene>
    <name evidence="2" type="ORF">SAMN06265360_10627</name>
</gene>
<feature type="domain" description="TNase-like" evidence="1">
    <location>
        <begin position="3"/>
        <end position="119"/>
    </location>
</feature>
<dbReference type="PROSITE" id="PS50830">
    <property type="entry name" value="TNASE_3"/>
    <property type="match status" value="1"/>
</dbReference>
<dbReference type="Gene3D" id="2.40.50.90">
    <property type="match status" value="1"/>
</dbReference>
<dbReference type="InterPro" id="IPR035437">
    <property type="entry name" value="SNase_OB-fold_sf"/>
</dbReference>
<name>A0A238WD07_9PSEU</name>
<dbReference type="SUPFAM" id="SSF50199">
    <property type="entry name" value="Staphylococcal nuclease"/>
    <property type="match status" value="1"/>
</dbReference>
<keyword evidence="3" id="KW-1185">Reference proteome</keyword>
<evidence type="ECO:0000313" key="2">
    <source>
        <dbReference type="EMBL" id="SNR44164.1"/>
    </source>
</evidence>
<evidence type="ECO:0000313" key="3">
    <source>
        <dbReference type="Proteomes" id="UP000198348"/>
    </source>
</evidence>
<dbReference type="AlphaFoldDB" id="A0A238WD07"/>
<evidence type="ECO:0000259" key="1">
    <source>
        <dbReference type="PROSITE" id="PS50830"/>
    </source>
</evidence>
<organism evidence="2 3">
    <name type="scientific">Haloechinothrix alba</name>
    <dbReference type="NCBI Taxonomy" id="664784"/>
    <lineage>
        <taxon>Bacteria</taxon>
        <taxon>Bacillati</taxon>
        <taxon>Actinomycetota</taxon>
        <taxon>Actinomycetes</taxon>
        <taxon>Pseudonocardiales</taxon>
        <taxon>Pseudonocardiaceae</taxon>
        <taxon>Haloechinothrix</taxon>
    </lineage>
</organism>
<sequence length="119" mass="12641">MYRYALLDVLEVVDGDTVDCRISLGFGLTAALRFRLSGVDCPEVYGPDASEAGQEAARFTQEWLDTHSGIELISHKGARDTIGIGDGAFGRWLATIIADDGTSLNVALVGAGHAKEVES</sequence>
<dbReference type="OrthoDB" id="6048299at2"/>
<dbReference type="InterPro" id="IPR016071">
    <property type="entry name" value="Staphylococal_nuclease_OB-fold"/>
</dbReference>
<accession>A0A238WD07</accession>
<protein>
    <submittedName>
        <fullName evidence="2">Nuclease homologue</fullName>
    </submittedName>
</protein>
<reference evidence="2 3" key="1">
    <citation type="submission" date="2017-06" db="EMBL/GenBank/DDBJ databases">
        <authorList>
            <person name="Kim H.J."/>
            <person name="Triplett B.A."/>
        </authorList>
    </citation>
    <scope>NUCLEOTIDE SEQUENCE [LARGE SCALE GENOMIC DNA]</scope>
    <source>
        <strain evidence="2 3">DSM 45207</strain>
    </source>
</reference>
<dbReference type="Proteomes" id="UP000198348">
    <property type="component" value="Unassembled WGS sequence"/>
</dbReference>
<dbReference type="EMBL" id="FZNW01000006">
    <property type="protein sequence ID" value="SNR44164.1"/>
    <property type="molecule type" value="Genomic_DNA"/>
</dbReference>
<dbReference type="Pfam" id="PF00565">
    <property type="entry name" value="SNase"/>
    <property type="match status" value="1"/>
</dbReference>
<proteinExistence type="predicted"/>
<dbReference type="RefSeq" id="WP_089300629.1">
    <property type="nucleotide sequence ID" value="NZ_FZNW01000006.1"/>
</dbReference>